<keyword evidence="1" id="KW-0472">Membrane</keyword>
<evidence type="ECO:0000256" key="1">
    <source>
        <dbReference type="SAM" id="Phobius"/>
    </source>
</evidence>
<evidence type="ECO:0000313" key="2">
    <source>
        <dbReference type="EMBL" id="MFC0565708.1"/>
    </source>
</evidence>
<dbReference type="RefSeq" id="WP_377339731.1">
    <property type="nucleotide sequence ID" value="NZ_JBHLUE010000011.1"/>
</dbReference>
<organism evidence="2 3">
    <name type="scientific">Plantactinospora siamensis</name>
    <dbReference type="NCBI Taxonomy" id="555372"/>
    <lineage>
        <taxon>Bacteria</taxon>
        <taxon>Bacillati</taxon>
        <taxon>Actinomycetota</taxon>
        <taxon>Actinomycetes</taxon>
        <taxon>Micromonosporales</taxon>
        <taxon>Micromonosporaceae</taxon>
        <taxon>Plantactinospora</taxon>
    </lineage>
</organism>
<accession>A0ABV6NY52</accession>
<evidence type="ECO:0000313" key="3">
    <source>
        <dbReference type="Proteomes" id="UP001589894"/>
    </source>
</evidence>
<keyword evidence="1" id="KW-0812">Transmembrane</keyword>
<keyword evidence="1" id="KW-1133">Transmembrane helix</keyword>
<feature type="transmembrane region" description="Helical" evidence="1">
    <location>
        <begin position="51"/>
        <end position="69"/>
    </location>
</feature>
<name>A0ABV6NY52_9ACTN</name>
<protein>
    <recommendedName>
        <fullName evidence="4">DUF3995 domain-containing protein</fullName>
    </recommendedName>
</protein>
<dbReference type="EMBL" id="JBHLUE010000011">
    <property type="protein sequence ID" value="MFC0565708.1"/>
    <property type="molecule type" value="Genomic_DNA"/>
</dbReference>
<feature type="transmembrane region" description="Helical" evidence="1">
    <location>
        <begin position="142"/>
        <end position="165"/>
    </location>
</feature>
<dbReference type="Proteomes" id="UP001589894">
    <property type="component" value="Unassembled WGS sequence"/>
</dbReference>
<feature type="transmembrane region" description="Helical" evidence="1">
    <location>
        <begin position="12"/>
        <end position="31"/>
    </location>
</feature>
<gene>
    <name evidence="2" type="ORF">ACFFHU_16405</name>
</gene>
<proteinExistence type="predicted"/>
<feature type="transmembrane region" description="Helical" evidence="1">
    <location>
        <begin position="90"/>
        <end position="113"/>
    </location>
</feature>
<comment type="caution">
    <text evidence="2">The sequence shown here is derived from an EMBL/GenBank/DDBJ whole genome shotgun (WGS) entry which is preliminary data.</text>
</comment>
<keyword evidence="3" id="KW-1185">Reference proteome</keyword>
<reference evidence="2 3" key="1">
    <citation type="submission" date="2024-09" db="EMBL/GenBank/DDBJ databases">
        <authorList>
            <person name="Sun Q."/>
            <person name="Mori K."/>
        </authorList>
    </citation>
    <scope>NUCLEOTIDE SEQUENCE [LARGE SCALE GENOMIC DNA]</scope>
    <source>
        <strain evidence="2 3">TBRC 2205</strain>
    </source>
</reference>
<evidence type="ECO:0008006" key="4">
    <source>
        <dbReference type="Google" id="ProtNLM"/>
    </source>
</evidence>
<sequence>MPTANRTSTPPPRWAVLAAYAVPLCVLPSAIWRVTLLTGGTVGMTAEGTYLIVLSAGSVGLALLTLGLVHDWGERIPRWVPGLGGRAVPVRAAAIPAFVGAGVIIAICLYALLNMTFHFVHRGPVLVGPRESDLPRPEPGRGVLACYVPLLAWGPLLLAVALSYVRRRRAVVRRTTGAGTRPAVRRTVR</sequence>